<dbReference type="AlphaFoldDB" id="A0A9P5B2B9"/>
<gene>
    <name evidence="2" type="ORF">FAGAP_10402</name>
</gene>
<evidence type="ECO:0000313" key="3">
    <source>
        <dbReference type="Proteomes" id="UP000737391"/>
    </source>
</evidence>
<comment type="caution">
    <text evidence="2">The sequence shown here is derived from an EMBL/GenBank/DDBJ whole genome shotgun (WGS) entry which is preliminary data.</text>
</comment>
<sequence>MQKDISRLPDPGSESEDFEPGPHPQSDSGEESNQEVPTDTEPPSFRTIPCVPCLKRIVKVPLNGRPEPYISRDSKYTACKFCAVKSLGYKSPGDYME</sequence>
<dbReference type="OrthoDB" id="5089267at2759"/>
<protein>
    <submittedName>
        <fullName evidence="2">Uncharacterized protein</fullName>
    </submittedName>
</protein>
<accession>A0A9P5B2B9</accession>
<dbReference type="EMBL" id="LUFC02000890">
    <property type="protein sequence ID" value="KAF4493483.1"/>
    <property type="molecule type" value="Genomic_DNA"/>
</dbReference>
<evidence type="ECO:0000313" key="2">
    <source>
        <dbReference type="EMBL" id="KAF4493483.1"/>
    </source>
</evidence>
<organism evidence="2 3">
    <name type="scientific">Fusarium agapanthi</name>
    <dbReference type="NCBI Taxonomy" id="1803897"/>
    <lineage>
        <taxon>Eukaryota</taxon>
        <taxon>Fungi</taxon>
        <taxon>Dikarya</taxon>
        <taxon>Ascomycota</taxon>
        <taxon>Pezizomycotina</taxon>
        <taxon>Sordariomycetes</taxon>
        <taxon>Hypocreomycetidae</taxon>
        <taxon>Hypocreales</taxon>
        <taxon>Nectriaceae</taxon>
        <taxon>Fusarium</taxon>
        <taxon>Fusarium fujikuroi species complex</taxon>
    </lineage>
</organism>
<feature type="region of interest" description="Disordered" evidence="1">
    <location>
        <begin position="1"/>
        <end position="47"/>
    </location>
</feature>
<dbReference type="Proteomes" id="UP000737391">
    <property type="component" value="Unassembled WGS sequence"/>
</dbReference>
<name>A0A9P5B2B9_9HYPO</name>
<evidence type="ECO:0000256" key="1">
    <source>
        <dbReference type="SAM" id="MobiDB-lite"/>
    </source>
</evidence>
<reference evidence="2" key="1">
    <citation type="submission" date="2020-01" db="EMBL/GenBank/DDBJ databases">
        <title>Identification and distribution of gene clusters putatively required for synthesis of sphingolipid metabolism inhibitors in phylogenetically diverse species of the filamentous fungus Fusarium.</title>
        <authorList>
            <person name="Kim H.-S."/>
            <person name="Busman M."/>
            <person name="Brown D.W."/>
            <person name="Divon H."/>
            <person name="Uhlig S."/>
            <person name="Proctor R.H."/>
        </authorList>
    </citation>
    <scope>NUCLEOTIDE SEQUENCE</scope>
    <source>
        <strain evidence="2">NRRL 31653</strain>
    </source>
</reference>
<keyword evidence="3" id="KW-1185">Reference proteome</keyword>
<proteinExistence type="predicted"/>